<accession>A0ABQ9H178</accession>
<evidence type="ECO:0000256" key="1">
    <source>
        <dbReference type="SAM" id="MobiDB-lite"/>
    </source>
</evidence>
<dbReference type="Gene3D" id="3.40.50.2300">
    <property type="match status" value="2"/>
</dbReference>
<evidence type="ECO:0000313" key="4">
    <source>
        <dbReference type="Proteomes" id="UP001159363"/>
    </source>
</evidence>
<dbReference type="Proteomes" id="UP001159363">
    <property type="component" value="Chromosome 7"/>
</dbReference>
<proteinExistence type="predicted"/>
<reference evidence="3 4" key="1">
    <citation type="submission" date="2023-02" db="EMBL/GenBank/DDBJ databases">
        <title>LHISI_Scaffold_Assembly.</title>
        <authorList>
            <person name="Stuart O.P."/>
            <person name="Cleave R."/>
            <person name="Magrath M.J.L."/>
            <person name="Mikheyev A.S."/>
        </authorList>
    </citation>
    <scope>NUCLEOTIDE SEQUENCE [LARGE SCALE GENOMIC DNA]</scope>
    <source>
        <strain evidence="3">Daus_M_001</strain>
        <tissue evidence="3">Leg muscle</tissue>
    </source>
</reference>
<name>A0ABQ9H178_9NEOP</name>
<dbReference type="EMBL" id="JARBHB010000008">
    <property type="protein sequence ID" value="KAJ8878043.1"/>
    <property type="molecule type" value="Genomic_DNA"/>
</dbReference>
<feature type="region of interest" description="Disordered" evidence="1">
    <location>
        <begin position="279"/>
        <end position="311"/>
    </location>
</feature>
<dbReference type="InterPro" id="IPR001828">
    <property type="entry name" value="ANF_lig-bd_rcpt"/>
</dbReference>
<feature type="compositionally biased region" description="Polar residues" evidence="1">
    <location>
        <begin position="279"/>
        <end position="303"/>
    </location>
</feature>
<evidence type="ECO:0000313" key="3">
    <source>
        <dbReference type="EMBL" id="KAJ8878043.1"/>
    </source>
</evidence>
<comment type="caution">
    <text evidence="3">The sequence shown here is derived from an EMBL/GenBank/DDBJ whole genome shotgun (WGS) entry which is preliminary data.</text>
</comment>
<feature type="region of interest" description="Disordered" evidence="1">
    <location>
        <begin position="1020"/>
        <end position="1079"/>
    </location>
</feature>
<dbReference type="Pfam" id="PF01094">
    <property type="entry name" value="ANF_receptor"/>
    <property type="match status" value="1"/>
</dbReference>
<feature type="domain" description="Receptor ligand binding region" evidence="2">
    <location>
        <begin position="739"/>
        <end position="887"/>
    </location>
</feature>
<gene>
    <name evidence="3" type="ORF">PR048_022506</name>
</gene>
<sequence>MNLSLTDLNQHNCRSYMVAERLARQPPTKANRVQSPAGSPDFRMWESTMPWVGGFSGRSPVSPAPIHFDAAPFASHSSSSALKTSLLRAAQISSLTNTRVDSRTVKKQVNTLHRKQGFLMPLFLRRSGLNSLCVTSGKHGRHLAARFLVSEERKFPRIDLLTLQTAETRIFVSFASGSYTSRRPISLPHAYLFCILSAVVQWLEHSTPAKANLVPSQVGPVPDGNRAGRLDYDPSPFPPRFTLTGSQDLVVKNCAQISTPLFNDWLVFNSWVSQLPARESQTSGTGVQRPSADWSSRNESKSVPCSKGPGATVAERLARSPPAKANRVHSPAVSADFHKWDSCRMMPLVAGFSRGSLLRASQISSLSHSLQGFNRKEQRKCYSEVKTGEITCHDGKGIQQSAFPSRNTSRVLGVAEGRGYVLNEARGDALVECVRQSGSSPPPTLQQGTPRGFSLDRRMKKSDEEHGNDNFTYGWIRGNFVDSAGYMLDSTNSLFAVHWLMRQVSMEQCRNARAEGEGYPRENPPTSGFVRHHCHMRKFGADPAGNLTRFCFICKERSTETRGHWYEVKTGYTLRQQPMKKKMWLETTQEMIAERLYCSPPTKASPVRSLTDSFLHFRMWESCQTNPLAGGFPRGSPVSLALVFRCCSSLISFLPHQLSRPRCQEPPKSLNSNRKLVKRGRYGAAPECKGGGNGRSPRKPADQWHRLARFPLVKIRRMSETLTQWCSECCEVFVCCLPAVCNQFSRGVFAMLGAVSPDSFDTLHSYSNTFQMPFVTPWFPEKSLPLPEDMCALRVRWSCASKAQKRGSNTGDTIMHAECFILSYAQGVQCFRHDVLTPSSGFLDYAVSMRPDYHQAIIDVVRYYGWRTIIYLYDSHDGCSILSRLLQFNKQYISYIYIYSQLFVVRLLGSHLGEPGSIPPPPAGSLPDFRIWELYRTMTLVGEFSRGSSFRRCSVLTLLHPHWLSRPRAQINFRDWKILNVTHLRCLPANHGHSVSGLPDSDWPSQATRDLELDFANKQADLEGGESFSDGRKDKRKTPPPRGGGVQEEKTQAKQKKTRLEASDTRGCPTGPQKEGHQNFVELITERVLSPVKPM</sequence>
<keyword evidence="4" id="KW-1185">Reference proteome</keyword>
<protein>
    <recommendedName>
        <fullName evidence="2">Receptor ligand binding region domain-containing protein</fullName>
    </recommendedName>
</protein>
<evidence type="ECO:0000259" key="2">
    <source>
        <dbReference type="Pfam" id="PF01094"/>
    </source>
</evidence>
<organism evidence="3 4">
    <name type="scientific">Dryococelus australis</name>
    <dbReference type="NCBI Taxonomy" id="614101"/>
    <lineage>
        <taxon>Eukaryota</taxon>
        <taxon>Metazoa</taxon>
        <taxon>Ecdysozoa</taxon>
        <taxon>Arthropoda</taxon>
        <taxon>Hexapoda</taxon>
        <taxon>Insecta</taxon>
        <taxon>Pterygota</taxon>
        <taxon>Neoptera</taxon>
        <taxon>Polyneoptera</taxon>
        <taxon>Phasmatodea</taxon>
        <taxon>Verophasmatodea</taxon>
        <taxon>Anareolatae</taxon>
        <taxon>Phasmatidae</taxon>
        <taxon>Eurycanthinae</taxon>
        <taxon>Dryococelus</taxon>
    </lineage>
</organism>
<feature type="compositionally biased region" description="Basic and acidic residues" evidence="1">
    <location>
        <begin position="1047"/>
        <end position="1064"/>
    </location>
</feature>
<feature type="region of interest" description="Disordered" evidence="1">
    <location>
        <begin position="435"/>
        <end position="454"/>
    </location>
</feature>